<evidence type="ECO:0000313" key="2">
    <source>
        <dbReference type="Proteomes" id="UP000249218"/>
    </source>
</evidence>
<reference evidence="1 2" key="1">
    <citation type="journal article" date="2017" name="BMC Biol.">
        <title>Genomic innovations, transcriptional plasticity and gene loss underlying the evolution and divergence of two highly polyphagous and invasive Helicoverpa pest species.</title>
        <authorList>
            <person name="Pearce S.L."/>
            <person name="Clarke D.F."/>
            <person name="East P.D."/>
            <person name="Elfekih S."/>
            <person name="Gordon K.H."/>
            <person name="Jermiin L.S."/>
            <person name="McGaughran A."/>
            <person name="Oakeshott J.G."/>
            <person name="Papanikolaou A."/>
            <person name="Perera O.P."/>
            <person name="Rane R.V."/>
            <person name="Richards S."/>
            <person name="Tay W.T."/>
            <person name="Walsh T.K."/>
            <person name="Anderson A."/>
            <person name="Anderson C.J."/>
            <person name="Asgari S."/>
            <person name="Board P.G."/>
            <person name="Bretschneider A."/>
            <person name="Campbell P.M."/>
            <person name="Chertemps T."/>
            <person name="Christeller J.T."/>
            <person name="Coppin C.W."/>
            <person name="Downes S.J."/>
            <person name="Duan G."/>
            <person name="Farnsworth C.A."/>
            <person name="Good R.T."/>
            <person name="Han L.B."/>
            <person name="Han Y.C."/>
            <person name="Hatje K."/>
            <person name="Horne I."/>
            <person name="Huang Y.P."/>
            <person name="Hughes D.S."/>
            <person name="Jacquin-Joly E."/>
            <person name="James W."/>
            <person name="Jhangiani S."/>
            <person name="Kollmar M."/>
            <person name="Kuwar S.S."/>
            <person name="Li S."/>
            <person name="Liu N.Y."/>
            <person name="Maibeche M.T."/>
            <person name="Miller J.R."/>
            <person name="Montagne N."/>
            <person name="Perry T."/>
            <person name="Qu J."/>
            <person name="Song S.V."/>
            <person name="Sutton G.G."/>
            <person name="Vogel H."/>
            <person name="Walenz B.P."/>
            <person name="Xu W."/>
            <person name="Zhang H.J."/>
            <person name="Zou Z."/>
            <person name="Batterham P."/>
            <person name="Edwards O.R."/>
            <person name="Feyereisen R."/>
            <person name="Gibbs R.A."/>
            <person name="Heckel D.G."/>
            <person name="McGrath A."/>
            <person name="Robin C."/>
            <person name="Scherer S.E."/>
            <person name="Worley K.C."/>
            <person name="Wu Y.D."/>
        </authorList>
    </citation>
    <scope>NUCLEOTIDE SEQUENCE [LARGE SCALE GENOMIC DNA]</scope>
    <source>
        <strain evidence="1">Harm_GR_Male_#8</strain>
        <tissue evidence="1">Whole organism</tissue>
    </source>
</reference>
<accession>A0A2W1BM19</accession>
<dbReference type="EMBL" id="KZ150078">
    <property type="protein sequence ID" value="PZC73916.1"/>
    <property type="molecule type" value="Genomic_DNA"/>
</dbReference>
<sequence length="112" mass="12604">MSRWLTGDYCQRLVARTPGGQGASDGTTWSQLSETWRSKECCDPSCGPNCQLMKCKEFTCVMMINCDCLLSEPAPIHVGLVTLIKLKQRIMIVLWLLANKKKVRNSSVYLFA</sequence>
<organism evidence="1 2">
    <name type="scientific">Helicoverpa armigera</name>
    <name type="common">Cotton bollworm</name>
    <name type="synonym">Heliothis armigera</name>
    <dbReference type="NCBI Taxonomy" id="29058"/>
    <lineage>
        <taxon>Eukaryota</taxon>
        <taxon>Metazoa</taxon>
        <taxon>Ecdysozoa</taxon>
        <taxon>Arthropoda</taxon>
        <taxon>Hexapoda</taxon>
        <taxon>Insecta</taxon>
        <taxon>Pterygota</taxon>
        <taxon>Neoptera</taxon>
        <taxon>Endopterygota</taxon>
        <taxon>Lepidoptera</taxon>
        <taxon>Glossata</taxon>
        <taxon>Ditrysia</taxon>
        <taxon>Noctuoidea</taxon>
        <taxon>Noctuidae</taxon>
        <taxon>Heliothinae</taxon>
        <taxon>Helicoverpa</taxon>
    </lineage>
</organism>
<dbReference type="Proteomes" id="UP000249218">
    <property type="component" value="Unassembled WGS sequence"/>
</dbReference>
<name>A0A2W1BM19_HELAM</name>
<gene>
    <name evidence="1" type="primary">HaOG208657</name>
    <name evidence="1" type="ORF">B5X24_HaOG208657</name>
</gene>
<protein>
    <submittedName>
        <fullName evidence="1">Uncharacterized protein</fullName>
    </submittedName>
</protein>
<dbReference type="AlphaFoldDB" id="A0A2W1BM19"/>
<proteinExistence type="predicted"/>
<keyword evidence="2" id="KW-1185">Reference proteome</keyword>
<evidence type="ECO:0000313" key="1">
    <source>
        <dbReference type="EMBL" id="PZC73916.1"/>
    </source>
</evidence>